<sequence>MRGKARRDVRAALGAIQELLPVPWDIDVFVGRLAERRGRPIAVVPWDFAGSGNPSSGMFLPSGTTDYLFIDAAASPSRREQIVGHELGHLLLGHTPQLQDAPDGLLEALAPDVSPALARRVLALGRTGYDDAHEAAAELFGTSLARLGASTDDPPEDGELGRLVEVLR</sequence>
<dbReference type="AlphaFoldDB" id="A0A1G4Z410"/>
<evidence type="ECO:0000313" key="2">
    <source>
        <dbReference type="Proteomes" id="UP000198981"/>
    </source>
</evidence>
<reference evidence="2" key="1">
    <citation type="submission" date="2016-10" db="EMBL/GenBank/DDBJ databases">
        <authorList>
            <person name="Varghese N."/>
            <person name="Submissions S."/>
        </authorList>
    </citation>
    <scope>NUCLEOTIDE SEQUENCE [LARGE SCALE GENOMIC DNA]</scope>
    <source>
        <strain evidence="2">DSM 45722</strain>
    </source>
</reference>
<protein>
    <submittedName>
        <fullName evidence="1">Uncharacterized protein</fullName>
    </submittedName>
</protein>
<name>A0A1G4Z410_9ACTN</name>
<dbReference type="EMBL" id="FMUH01000009">
    <property type="protein sequence ID" value="SCX60389.1"/>
    <property type="molecule type" value="Genomic_DNA"/>
</dbReference>
<proteinExistence type="predicted"/>
<dbReference type="OrthoDB" id="4144896at2"/>
<gene>
    <name evidence="1" type="ORF">SAMN03159343_4087</name>
</gene>
<dbReference type="STRING" id="1960309.SAMN03159343_4087"/>
<keyword evidence="2" id="KW-1185">Reference proteome</keyword>
<accession>A0A1G4Z410</accession>
<dbReference type="RefSeq" id="WP_092807842.1">
    <property type="nucleotide sequence ID" value="NZ_FMUH01000009.1"/>
</dbReference>
<dbReference type="Proteomes" id="UP000198981">
    <property type="component" value="Unassembled WGS sequence"/>
</dbReference>
<evidence type="ECO:0000313" key="1">
    <source>
        <dbReference type="EMBL" id="SCX60389.1"/>
    </source>
</evidence>
<organism evidence="1 2">
    <name type="scientific">Klenkia marina</name>
    <dbReference type="NCBI Taxonomy" id="1960309"/>
    <lineage>
        <taxon>Bacteria</taxon>
        <taxon>Bacillati</taxon>
        <taxon>Actinomycetota</taxon>
        <taxon>Actinomycetes</taxon>
        <taxon>Geodermatophilales</taxon>
        <taxon>Geodermatophilaceae</taxon>
        <taxon>Klenkia</taxon>
    </lineage>
</organism>